<dbReference type="RefSeq" id="WP_115835545.1">
    <property type="nucleotide sequence ID" value="NZ_CP025086.1"/>
</dbReference>
<feature type="domain" description="Multidrug resistance protein MdtA-like C-terminal permuted SH3" evidence="7">
    <location>
        <begin position="302"/>
        <end position="361"/>
    </location>
</feature>
<dbReference type="AlphaFoldDB" id="A0A3D9YX37"/>
<keyword evidence="3" id="KW-0732">Signal</keyword>
<dbReference type="Pfam" id="PF25944">
    <property type="entry name" value="Beta-barrel_RND"/>
    <property type="match status" value="1"/>
</dbReference>
<feature type="signal peptide" evidence="3">
    <location>
        <begin position="1"/>
        <end position="24"/>
    </location>
</feature>
<dbReference type="InterPro" id="IPR058626">
    <property type="entry name" value="MdtA-like_b-barrel"/>
</dbReference>
<comment type="subcellular location">
    <subcellularLocation>
        <location evidence="1">Cell envelope</location>
    </subcellularLocation>
</comment>
<comment type="similarity">
    <text evidence="2">Belongs to the membrane fusion protein (MFP) (TC 8.A.1) family.</text>
</comment>
<evidence type="ECO:0000259" key="4">
    <source>
        <dbReference type="Pfam" id="PF25876"/>
    </source>
</evidence>
<dbReference type="GO" id="GO:0005886">
    <property type="term" value="C:plasma membrane"/>
    <property type="evidence" value="ECO:0007669"/>
    <property type="project" value="TreeGrafter"/>
</dbReference>
<accession>A0A3D9YX37</accession>
<dbReference type="PROSITE" id="PS51257">
    <property type="entry name" value="PROKAR_LIPOPROTEIN"/>
    <property type="match status" value="1"/>
</dbReference>
<dbReference type="PANTHER" id="PTHR30158:SF24">
    <property type="entry name" value="HLYD FAMILY SECRETION PROTEIN"/>
    <property type="match status" value="1"/>
</dbReference>
<evidence type="ECO:0000256" key="1">
    <source>
        <dbReference type="ARBA" id="ARBA00004196"/>
    </source>
</evidence>
<evidence type="ECO:0000256" key="2">
    <source>
        <dbReference type="ARBA" id="ARBA00009477"/>
    </source>
</evidence>
<dbReference type="GO" id="GO:0046677">
    <property type="term" value="P:response to antibiotic"/>
    <property type="evidence" value="ECO:0007669"/>
    <property type="project" value="TreeGrafter"/>
</dbReference>
<dbReference type="Gene3D" id="2.40.50.100">
    <property type="match status" value="1"/>
</dbReference>
<name>A0A3D9YX37_9HYPH</name>
<organism evidence="8 9">
    <name type="scientific">Methylovirgula ligni</name>
    <dbReference type="NCBI Taxonomy" id="569860"/>
    <lineage>
        <taxon>Bacteria</taxon>
        <taxon>Pseudomonadati</taxon>
        <taxon>Pseudomonadota</taxon>
        <taxon>Alphaproteobacteria</taxon>
        <taxon>Hyphomicrobiales</taxon>
        <taxon>Beijerinckiaceae</taxon>
        <taxon>Methylovirgula</taxon>
    </lineage>
</organism>
<dbReference type="Gene3D" id="2.40.30.170">
    <property type="match status" value="1"/>
</dbReference>
<evidence type="ECO:0000256" key="3">
    <source>
        <dbReference type="SAM" id="SignalP"/>
    </source>
</evidence>
<feature type="domain" description="Multidrug resistance protein MdtA-like barrel-sandwich hybrid" evidence="5">
    <location>
        <begin position="62"/>
        <end position="203"/>
    </location>
</feature>
<dbReference type="OrthoDB" id="9816569at2"/>
<reference evidence="8 9" key="1">
    <citation type="submission" date="2018-08" db="EMBL/GenBank/DDBJ databases">
        <title>Genomic Encyclopedia of Type Strains, Phase IV (KMG-IV): sequencing the most valuable type-strain genomes for metagenomic binning, comparative biology and taxonomic classification.</title>
        <authorList>
            <person name="Goeker M."/>
        </authorList>
    </citation>
    <scope>NUCLEOTIDE SEQUENCE [LARGE SCALE GENOMIC DNA]</scope>
    <source>
        <strain evidence="8 9">BW863</strain>
    </source>
</reference>
<dbReference type="Pfam" id="PF25917">
    <property type="entry name" value="BSH_RND"/>
    <property type="match status" value="1"/>
</dbReference>
<dbReference type="FunFam" id="2.40.420.20:FF:000001">
    <property type="entry name" value="Efflux RND transporter periplasmic adaptor subunit"/>
    <property type="match status" value="1"/>
</dbReference>
<dbReference type="Gene3D" id="2.40.420.20">
    <property type="match status" value="1"/>
</dbReference>
<dbReference type="PANTHER" id="PTHR30158">
    <property type="entry name" value="ACRA/E-RELATED COMPONENT OF DRUG EFFLUX TRANSPORTER"/>
    <property type="match status" value="1"/>
</dbReference>
<dbReference type="SUPFAM" id="SSF111369">
    <property type="entry name" value="HlyD-like secretion proteins"/>
    <property type="match status" value="1"/>
</dbReference>
<dbReference type="GO" id="GO:0022857">
    <property type="term" value="F:transmembrane transporter activity"/>
    <property type="evidence" value="ECO:0007669"/>
    <property type="project" value="InterPro"/>
</dbReference>
<feature type="domain" description="Multidrug resistance protein MdtA-like beta-barrel" evidence="6">
    <location>
        <begin position="208"/>
        <end position="296"/>
    </location>
</feature>
<gene>
    <name evidence="8" type="ORF">DES32_0944</name>
</gene>
<dbReference type="InterPro" id="IPR058625">
    <property type="entry name" value="MdtA-like_BSH"/>
</dbReference>
<evidence type="ECO:0000313" key="9">
    <source>
        <dbReference type="Proteomes" id="UP000256900"/>
    </source>
</evidence>
<dbReference type="GO" id="GO:0030313">
    <property type="term" value="C:cell envelope"/>
    <property type="evidence" value="ECO:0007669"/>
    <property type="project" value="UniProtKB-SubCell"/>
</dbReference>
<dbReference type="InterPro" id="IPR006143">
    <property type="entry name" value="RND_pump_MFP"/>
</dbReference>
<protein>
    <submittedName>
        <fullName evidence="8">RND family efflux transporter MFP subunit</fullName>
    </submittedName>
</protein>
<dbReference type="Pfam" id="PF25876">
    <property type="entry name" value="HH_MFP_RND"/>
    <property type="match status" value="1"/>
</dbReference>
<dbReference type="EMBL" id="QUMO01000002">
    <property type="protein sequence ID" value="REF87324.1"/>
    <property type="molecule type" value="Genomic_DNA"/>
</dbReference>
<feature type="domain" description="Multidrug resistance protein MdtA-like alpha-helical hairpin" evidence="4">
    <location>
        <begin position="102"/>
        <end position="171"/>
    </location>
</feature>
<keyword evidence="9" id="KW-1185">Reference proteome</keyword>
<dbReference type="NCBIfam" id="TIGR01730">
    <property type="entry name" value="RND_mfp"/>
    <property type="match status" value="1"/>
</dbReference>
<proteinExistence type="inferred from homology"/>
<evidence type="ECO:0000259" key="5">
    <source>
        <dbReference type="Pfam" id="PF25917"/>
    </source>
</evidence>
<dbReference type="Gene3D" id="1.10.287.470">
    <property type="entry name" value="Helix hairpin bin"/>
    <property type="match status" value="1"/>
</dbReference>
<dbReference type="Proteomes" id="UP000256900">
    <property type="component" value="Unassembled WGS sequence"/>
</dbReference>
<evidence type="ECO:0000259" key="6">
    <source>
        <dbReference type="Pfam" id="PF25944"/>
    </source>
</evidence>
<feature type="chain" id="PRO_5017809067" evidence="3">
    <location>
        <begin position="25"/>
        <end position="387"/>
    </location>
</feature>
<evidence type="ECO:0000313" key="8">
    <source>
        <dbReference type="EMBL" id="REF87324.1"/>
    </source>
</evidence>
<dbReference type="InterPro" id="IPR058624">
    <property type="entry name" value="MdtA-like_HH"/>
</dbReference>
<sequence>MLAVFRTGRSVAALGLLTLLGACQQENTYVPPPPPTVGVANPIQKTVQPYLEATGNMAAVNSVNLVARVQGFLQEIDYKDGAAVKKGTTLFVIEPEPYKLKIDQAQAALDGAKAQLLQSQTEFGRQQALASRQISTQATLDQARATRDLNQATVEQDEANLQQAQINLGYTHVDAPFDGTVTQHLVSVGELVGTNSPTQLATIYQLDPIWVNFTISERDVQTIRAAMAKHGITTADIVGKVSVEVGLQTDHGFPYKGVIDYIAPNVDPSTGTLNVRGVLDNKEARLLPGYYVRVHLPLRPVDAVLVPDEAIGADQSGRYVLVVNASNVVEQRKVTIGETFDGMRRILSGLTAKDKVIVAGLLQAAPGQKVVPQVQQITATDPDTEAK</sequence>
<dbReference type="Pfam" id="PF25967">
    <property type="entry name" value="RND-MFP_C"/>
    <property type="match status" value="1"/>
</dbReference>
<dbReference type="InterPro" id="IPR058627">
    <property type="entry name" value="MdtA-like_C"/>
</dbReference>
<evidence type="ECO:0000259" key="7">
    <source>
        <dbReference type="Pfam" id="PF25967"/>
    </source>
</evidence>
<comment type="caution">
    <text evidence="8">The sequence shown here is derived from an EMBL/GenBank/DDBJ whole genome shotgun (WGS) entry which is preliminary data.</text>
</comment>